<proteinExistence type="predicted"/>
<gene>
    <name evidence="1" type="ORF">OTU49_009545</name>
</gene>
<evidence type="ECO:0000313" key="1">
    <source>
        <dbReference type="EMBL" id="KAK8727413.1"/>
    </source>
</evidence>
<evidence type="ECO:0000313" key="2">
    <source>
        <dbReference type="Proteomes" id="UP001445076"/>
    </source>
</evidence>
<keyword evidence="2" id="KW-1185">Reference proteome</keyword>
<protein>
    <submittedName>
        <fullName evidence="1">Uncharacterized protein</fullName>
    </submittedName>
</protein>
<dbReference type="AlphaFoldDB" id="A0AAW0WI67"/>
<dbReference type="EMBL" id="JARKIK010000075">
    <property type="protein sequence ID" value="KAK8727411.1"/>
    <property type="molecule type" value="Genomic_DNA"/>
</dbReference>
<feature type="non-terminal residue" evidence="1">
    <location>
        <position position="1"/>
    </location>
</feature>
<sequence length="102" mass="10995">DQNRGYGEGLPVPDARAFEIQQWRRTLVSNALQCPTQDDPLVIFCAFVQNLAAGGGIEAPLYPHKNPHGPYGPVPTVIHVCQKCSVMVGVHSPPSLPPLLLS</sequence>
<reference evidence="1" key="2">
    <citation type="submission" date="2024-01" db="EMBL/GenBank/DDBJ databases">
        <authorList>
            <person name="He J."/>
            <person name="Wang M."/>
            <person name="Zheng J."/>
            <person name="Liu Z."/>
        </authorList>
    </citation>
    <scope>NUCLEOTIDE SEQUENCE</scope>
    <source>
        <strain evidence="1">ZL_2023a</strain>
        <tissue evidence="1">Muscle</tissue>
    </source>
</reference>
<organism evidence="1 2">
    <name type="scientific">Cherax quadricarinatus</name>
    <name type="common">Australian red claw crayfish</name>
    <dbReference type="NCBI Taxonomy" id="27406"/>
    <lineage>
        <taxon>Eukaryota</taxon>
        <taxon>Metazoa</taxon>
        <taxon>Ecdysozoa</taxon>
        <taxon>Arthropoda</taxon>
        <taxon>Crustacea</taxon>
        <taxon>Multicrustacea</taxon>
        <taxon>Malacostraca</taxon>
        <taxon>Eumalacostraca</taxon>
        <taxon>Eucarida</taxon>
        <taxon>Decapoda</taxon>
        <taxon>Pleocyemata</taxon>
        <taxon>Astacidea</taxon>
        <taxon>Parastacoidea</taxon>
        <taxon>Parastacidae</taxon>
        <taxon>Cherax</taxon>
    </lineage>
</organism>
<accession>A0AAW0WI67</accession>
<dbReference type="Proteomes" id="UP001445076">
    <property type="component" value="Unassembled WGS sequence"/>
</dbReference>
<name>A0AAW0WI67_CHEQU</name>
<comment type="caution">
    <text evidence="1">The sequence shown here is derived from an EMBL/GenBank/DDBJ whole genome shotgun (WGS) entry which is preliminary data.</text>
</comment>
<reference evidence="1 2" key="1">
    <citation type="journal article" date="2024" name="BMC Genomics">
        <title>Genome assembly of redclaw crayfish (Cherax quadricarinatus) provides insights into its immune adaptation and hypoxia tolerance.</title>
        <authorList>
            <person name="Liu Z."/>
            <person name="Zheng J."/>
            <person name="Li H."/>
            <person name="Fang K."/>
            <person name="Wang S."/>
            <person name="He J."/>
            <person name="Zhou D."/>
            <person name="Weng S."/>
            <person name="Chi M."/>
            <person name="Gu Z."/>
            <person name="He J."/>
            <person name="Li F."/>
            <person name="Wang M."/>
        </authorList>
    </citation>
    <scope>NUCLEOTIDE SEQUENCE [LARGE SCALE GENOMIC DNA]</scope>
    <source>
        <strain evidence="1">ZL_2023a</strain>
    </source>
</reference>
<dbReference type="EMBL" id="JARKIK010000075">
    <property type="protein sequence ID" value="KAK8727409.1"/>
    <property type="molecule type" value="Genomic_DNA"/>
</dbReference>
<dbReference type="EMBL" id="JARKIK010000075">
    <property type="protein sequence ID" value="KAK8727413.1"/>
    <property type="molecule type" value="Genomic_DNA"/>
</dbReference>